<organism evidence="3 4">
    <name type="scientific">Phytohabitans kaempferiae</name>
    <dbReference type="NCBI Taxonomy" id="1620943"/>
    <lineage>
        <taxon>Bacteria</taxon>
        <taxon>Bacillati</taxon>
        <taxon>Actinomycetota</taxon>
        <taxon>Actinomycetes</taxon>
        <taxon>Micromonosporales</taxon>
        <taxon>Micromonosporaceae</taxon>
    </lineage>
</organism>
<gene>
    <name evidence="3" type="ORF">ACFFIA_06305</name>
</gene>
<evidence type="ECO:0000256" key="1">
    <source>
        <dbReference type="SAM" id="SignalP"/>
    </source>
</evidence>
<dbReference type="Pfam" id="PF09084">
    <property type="entry name" value="NMT1"/>
    <property type="match status" value="1"/>
</dbReference>
<protein>
    <submittedName>
        <fullName evidence="3">ABC transporter substrate-binding protein</fullName>
    </submittedName>
</protein>
<dbReference type="RefSeq" id="WP_377246833.1">
    <property type="nucleotide sequence ID" value="NZ_JBHLUH010000007.1"/>
</dbReference>
<proteinExistence type="predicted"/>
<dbReference type="InterPro" id="IPR015168">
    <property type="entry name" value="SsuA/THI5"/>
</dbReference>
<evidence type="ECO:0000259" key="2">
    <source>
        <dbReference type="Pfam" id="PF09084"/>
    </source>
</evidence>
<reference evidence="3 4" key="1">
    <citation type="submission" date="2024-09" db="EMBL/GenBank/DDBJ databases">
        <authorList>
            <person name="Sun Q."/>
            <person name="Mori K."/>
        </authorList>
    </citation>
    <scope>NUCLEOTIDE SEQUENCE [LARGE SCALE GENOMIC DNA]</scope>
    <source>
        <strain evidence="3 4">TBRC 3947</strain>
    </source>
</reference>
<evidence type="ECO:0000313" key="4">
    <source>
        <dbReference type="Proteomes" id="UP001589867"/>
    </source>
</evidence>
<dbReference type="InterPro" id="IPR027939">
    <property type="entry name" value="NMT1/THI5"/>
</dbReference>
<dbReference type="PROSITE" id="PS51257">
    <property type="entry name" value="PROKAR_LIPOPROTEIN"/>
    <property type="match status" value="1"/>
</dbReference>
<dbReference type="SUPFAM" id="SSF53850">
    <property type="entry name" value="Periplasmic binding protein-like II"/>
    <property type="match status" value="1"/>
</dbReference>
<keyword evidence="1" id="KW-0732">Signal</keyword>
<dbReference type="Gene3D" id="3.40.190.10">
    <property type="entry name" value="Periplasmic binding protein-like II"/>
    <property type="match status" value="2"/>
</dbReference>
<keyword evidence="4" id="KW-1185">Reference proteome</keyword>
<accession>A0ABV6LY75</accession>
<sequence length="355" mass="36808">MNLVKRVSAAALVAVLATGACDSGGEPETAPPDKVTYLTAVGAFGREAYAWVAKEKGFFAEAGIEVEIRPGSGTVENLGLLASGRAQFSANDLSAVMIVLGNGKYRQDVRAVAAIQQRTLNSVTALSGTGVETPRDLAGRTIGGVRGGAPWLLFPAYAKLAGIDPASVKWIGVEAAQMPKLLAVRKVDGVGQFVVARPAVEKAAGGRPAVVLPYSDVLTDLYGNALVTSTTVLREDPDLVRRFADALLAGLVYAVAHPAEAGQILRRYVPTADPVTAAAEIELMAPYIRANGLVGVFEPARVARAVAILRGTGIVTGELATTDLVAFDLVTGSVRSGELATTDLVAFDLVTGSVR</sequence>
<dbReference type="PANTHER" id="PTHR31528">
    <property type="entry name" value="4-AMINO-5-HYDROXYMETHYL-2-METHYLPYRIMIDINE PHOSPHATE SYNTHASE THI11-RELATED"/>
    <property type="match status" value="1"/>
</dbReference>
<evidence type="ECO:0000313" key="3">
    <source>
        <dbReference type="EMBL" id="MFC0527267.1"/>
    </source>
</evidence>
<dbReference type="EMBL" id="JBHLUH010000007">
    <property type="protein sequence ID" value="MFC0527267.1"/>
    <property type="molecule type" value="Genomic_DNA"/>
</dbReference>
<feature type="signal peptide" evidence="1">
    <location>
        <begin position="1"/>
        <end position="20"/>
    </location>
</feature>
<comment type="caution">
    <text evidence="3">The sequence shown here is derived from an EMBL/GenBank/DDBJ whole genome shotgun (WGS) entry which is preliminary data.</text>
</comment>
<name>A0ABV6LY75_9ACTN</name>
<dbReference type="PANTHER" id="PTHR31528:SF15">
    <property type="entry name" value="RIBOFLAVIN-BINDING PROTEIN RIBY"/>
    <property type="match status" value="1"/>
</dbReference>
<dbReference type="Proteomes" id="UP001589867">
    <property type="component" value="Unassembled WGS sequence"/>
</dbReference>
<feature type="chain" id="PRO_5046005191" evidence="1">
    <location>
        <begin position="21"/>
        <end position="355"/>
    </location>
</feature>
<feature type="domain" description="SsuA/THI5-like" evidence="2">
    <location>
        <begin position="51"/>
        <end position="261"/>
    </location>
</feature>